<sequence length="73" mass="8627">MTKEINNRIQNYDASIYKYCLEHKEKSVFDLMASFFSDKSHLDNKILFNQAEQVAKEFNLNLDSDVLLSFCNR</sequence>
<proteinExistence type="predicted"/>
<dbReference type="Proteomes" id="UP000533429">
    <property type="component" value="Unassembled WGS sequence"/>
</dbReference>
<gene>
    <name evidence="1" type="ORF">HWA77_02485</name>
</gene>
<organism evidence="1 2">
    <name type="scientific">Photobacterium damselae subsp. damselae</name>
    <name type="common">Listonella damsela</name>
    <dbReference type="NCBI Taxonomy" id="85581"/>
    <lineage>
        <taxon>Bacteria</taxon>
        <taxon>Pseudomonadati</taxon>
        <taxon>Pseudomonadota</taxon>
        <taxon>Gammaproteobacteria</taxon>
        <taxon>Vibrionales</taxon>
        <taxon>Vibrionaceae</taxon>
        <taxon>Photobacterium</taxon>
    </lineage>
</organism>
<accession>A0A850QKA3</accession>
<reference evidence="1 2" key="1">
    <citation type="submission" date="2020-06" db="EMBL/GenBank/DDBJ databases">
        <title>Photobacterium damselae subsp. damselae comparative genomics.</title>
        <authorList>
            <person name="Osorio C.R."/>
        </authorList>
    </citation>
    <scope>NUCLEOTIDE SEQUENCE [LARGE SCALE GENOMIC DNA]</scope>
    <source>
        <strain evidence="1 2">TW250/03</strain>
    </source>
</reference>
<feature type="non-terminal residue" evidence="1">
    <location>
        <position position="73"/>
    </location>
</feature>
<evidence type="ECO:0000313" key="2">
    <source>
        <dbReference type="Proteomes" id="UP000533429"/>
    </source>
</evidence>
<comment type="caution">
    <text evidence="1">The sequence shown here is derived from an EMBL/GenBank/DDBJ whole genome shotgun (WGS) entry which is preliminary data.</text>
</comment>
<protein>
    <submittedName>
        <fullName evidence="1">Uncharacterized protein</fullName>
    </submittedName>
</protein>
<name>A0A850QKA3_PHODD</name>
<dbReference type="AlphaFoldDB" id="A0A850QKA3"/>
<evidence type="ECO:0000313" key="1">
    <source>
        <dbReference type="EMBL" id="NVO99075.1"/>
    </source>
</evidence>
<dbReference type="EMBL" id="JABXOR010000158">
    <property type="protein sequence ID" value="NVO99075.1"/>
    <property type="molecule type" value="Genomic_DNA"/>
</dbReference>